<evidence type="ECO:0000313" key="2">
    <source>
        <dbReference type="EMBL" id="SFB61220.1"/>
    </source>
</evidence>
<accession>A0A1I1CKR1</accession>
<dbReference type="Proteomes" id="UP000243799">
    <property type="component" value="Unassembled WGS sequence"/>
</dbReference>
<dbReference type="RefSeq" id="WP_143101948.1">
    <property type="nucleotide sequence ID" value="NZ_FOKG01000027.1"/>
</dbReference>
<dbReference type="STRING" id="490629.SAMN05216266_12759"/>
<dbReference type="AlphaFoldDB" id="A0A1I1CKR1"/>
<evidence type="ECO:0000256" key="1">
    <source>
        <dbReference type="SAM" id="MobiDB-lite"/>
    </source>
</evidence>
<dbReference type="EMBL" id="FOKG01000027">
    <property type="protein sequence ID" value="SFB61220.1"/>
    <property type="molecule type" value="Genomic_DNA"/>
</dbReference>
<name>A0A1I1CKR1_9PSEU</name>
<gene>
    <name evidence="2" type="ORF">SAMN05216266_12759</name>
</gene>
<feature type="region of interest" description="Disordered" evidence="1">
    <location>
        <begin position="1"/>
        <end position="21"/>
    </location>
</feature>
<sequence length="132" mass="15572">MQDPTFPCGHPRVPSNTTRRAPYDVCRTCANERQRAYDRARRERQREEQAELQRRRELDGEATPERQREIDTARALADHFDANTTAVFEVDSSGAVHDRITGEMFGKMTASRDEEFGEWFRELLKRWRGEQR</sequence>
<reference evidence="3" key="1">
    <citation type="submission" date="2016-10" db="EMBL/GenBank/DDBJ databases">
        <authorList>
            <person name="Varghese N."/>
            <person name="Submissions S."/>
        </authorList>
    </citation>
    <scope>NUCLEOTIDE SEQUENCE [LARGE SCALE GENOMIC DNA]</scope>
    <source>
        <strain evidence="3">CGMCC 4.3568</strain>
    </source>
</reference>
<keyword evidence="3" id="KW-1185">Reference proteome</keyword>
<evidence type="ECO:0000313" key="3">
    <source>
        <dbReference type="Proteomes" id="UP000243799"/>
    </source>
</evidence>
<proteinExistence type="predicted"/>
<feature type="region of interest" description="Disordered" evidence="1">
    <location>
        <begin position="36"/>
        <end position="68"/>
    </location>
</feature>
<organism evidence="2 3">
    <name type="scientific">Amycolatopsis marina</name>
    <dbReference type="NCBI Taxonomy" id="490629"/>
    <lineage>
        <taxon>Bacteria</taxon>
        <taxon>Bacillati</taxon>
        <taxon>Actinomycetota</taxon>
        <taxon>Actinomycetes</taxon>
        <taxon>Pseudonocardiales</taxon>
        <taxon>Pseudonocardiaceae</taxon>
        <taxon>Amycolatopsis</taxon>
    </lineage>
</organism>
<protein>
    <submittedName>
        <fullName evidence="2">Uncharacterized protein</fullName>
    </submittedName>
</protein>